<dbReference type="AlphaFoldDB" id="A0A848L9V1"/>
<gene>
    <name evidence="4" type="ORF">HG543_09210</name>
</gene>
<dbReference type="PANTHER" id="PTHR43363:SF2">
    <property type="entry name" value="PHOSPHORIBOSYLTRANSFERASE"/>
    <property type="match status" value="1"/>
</dbReference>
<dbReference type="CDD" id="cd06223">
    <property type="entry name" value="PRTases_typeI"/>
    <property type="match status" value="1"/>
</dbReference>
<evidence type="ECO:0000256" key="1">
    <source>
        <dbReference type="ARBA" id="ARBA00022676"/>
    </source>
</evidence>
<dbReference type="GO" id="GO:0016757">
    <property type="term" value="F:glycosyltransferase activity"/>
    <property type="evidence" value="ECO:0007669"/>
    <property type="project" value="UniProtKB-KW"/>
</dbReference>
<comment type="caution">
    <text evidence="4">The sequence shown here is derived from an EMBL/GenBank/DDBJ whole genome shotgun (WGS) entry which is preliminary data.</text>
</comment>
<evidence type="ECO:0000313" key="5">
    <source>
        <dbReference type="Proteomes" id="UP000518300"/>
    </source>
</evidence>
<dbReference type="Gene3D" id="3.40.50.2020">
    <property type="match status" value="1"/>
</dbReference>
<keyword evidence="2" id="KW-0808">Transferase</keyword>
<reference evidence="4 5" key="1">
    <citation type="submission" date="2020-04" db="EMBL/GenBank/DDBJ databases">
        <title>Draft genome of Pyxidicoccus fallax type strain.</title>
        <authorList>
            <person name="Whitworth D.E."/>
        </authorList>
    </citation>
    <scope>NUCLEOTIDE SEQUENCE [LARGE SCALE GENOMIC DNA]</scope>
    <source>
        <strain evidence="4 5">DSM 14698</strain>
    </source>
</reference>
<dbReference type="RefSeq" id="WP_169344329.1">
    <property type="nucleotide sequence ID" value="NZ_JABBJJ010000030.1"/>
</dbReference>
<evidence type="ECO:0000256" key="2">
    <source>
        <dbReference type="ARBA" id="ARBA00022679"/>
    </source>
</evidence>
<sequence>MKQIDKYGWSEIDSLCRRLAATIREPFDAIVCILRGGAVPGAILANELGIDLMMGIKVVQRGQVTGAGQSQGSYRAEKGTVVVPMNDINLKGKRVLVVDDVLDSGESAQVVLDEVRSRGAAVVKLATLQVKTYSRFKPDYFIEVKTNWLFYPWMSERELREMEARLATSQ</sequence>
<protein>
    <recommendedName>
        <fullName evidence="3">Phosphoribosyltransferase domain-containing protein</fullName>
    </recommendedName>
</protein>
<dbReference type="SUPFAM" id="SSF53271">
    <property type="entry name" value="PRTase-like"/>
    <property type="match status" value="1"/>
</dbReference>
<name>A0A848L9V1_9BACT</name>
<proteinExistence type="predicted"/>
<keyword evidence="5" id="KW-1185">Reference proteome</keyword>
<dbReference type="InterPro" id="IPR000836">
    <property type="entry name" value="PRTase_dom"/>
</dbReference>
<dbReference type="PANTHER" id="PTHR43363">
    <property type="entry name" value="HYPOXANTHINE PHOSPHORIBOSYLTRANSFERASE"/>
    <property type="match status" value="1"/>
</dbReference>
<dbReference type="Proteomes" id="UP000518300">
    <property type="component" value="Unassembled WGS sequence"/>
</dbReference>
<organism evidence="4 5">
    <name type="scientific">Pyxidicoccus fallax</name>
    <dbReference type="NCBI Taxonomy" id="394095"/>
    <lineage>
        <taxon>Bacteria</taxon>
        <taxon>Pseudomonadati</taxon>
        <taxon>Myxococcota</taxon>
        <taxon>Myxococcia</taxon>
        <taxon>Myxococcales</taxon>
        <taxon>Cystobacterineae</taxon>
        <taxon>Myxococcaceae</taxon>
        <taxon>Pyxidicoccus</taxon>
    </lineage>
</organism>
<dbReference type="InterPro" id="IPR029057">
    <property type="entry name" value="PRTase-like"/>
</dbReference>
<evidence type="ECO:0000313" key="4">
    <source>
        <dbReference type="EMBL" id="NMO15032.1"/>
    </source>
</evidence>
<accession>A0A848L9V1</accession>
<evidence type="ECO:0000259" key="3">
    <source>
        <dbReference type="Pfam" id="PF00156"/>
    </source>
</evidence>
<keyword evidence="1" id="KW-0328">Glycosyltransferase</keyword>
<feature type="domain" description="Phosphoribosyltransferase" evidence="3">
    <location>
        <begin position="9"/>
        <end position="140"/>
    </location>
</feature>
<dbReference type="Pfam" id="PF00156">
    <property type="entry name" value="Pribosyltran"/>
    <property type="match status" value="1"/>
</dbReference>
<dbReference type="EMBL" id="JABBJJ010000030">
    <property type="protein sequence ID" value="NMO15032.1"/>
    <property type="molecule type" value="Genomic_DNA"/>
</dbReference>